<comment type="caution">
    <text evidence="1">The sequence shown here is derived from an EMBL/GenBank/DDBJ whole genome shotgun (WGS) entry which is preliminary data.</text>
</comment>
<dbReference type="AlphaFoldDB" id="A0A1G2F8N1"/>
<name>A0A1G2F8N1_9BACT</name>
<evidence type="ECO:0000313" key="1">
    <source>
        <dbReference type="EMBL" id="OGZ34426.1"/>
    </source>
</evidence>
<evidence type="ECO:0000313" key="2">
    <source>
        <dbReference type="Proteomes" id="UP000179099"/>
    </source>
</evidence>
<sequence>MKEPTHLYGFINYNISNLSCQRLKGTSRYGLAFIPALESAGISARVLKKSGARRIFNSFKEKKILLEAFCFLRASGGVRQVKQFLLKKFRVWLYKYTRETYEARLILLWTILGSNQQPLQPAPLDFLWAV</sequence>
<organism evidence="1 2">
    <name type="scientific">Candidatus Portnoybacteria bacterium RBG_19FT_COMBO_36_7</name>
    <dbReference type="NCBI Taxonomy" id="1801992"/>
    <lineage>
        <taxon>Bacteria</taxon>
        <taxon>Candidatus Portnoyibacteriota</taxon>
    </lineage>
</organism>
<gene>
    <name evidence="1" type="ORF">A2Y98_03860</name>
</gene>
<proteinExistence type="predicted"/>
<protein>
    <submittedName>
        <fullName evidence="1">Uncharacterized protein</fullName>
    </submittedName>
</protein>
<dbReference type="EMBL" id="MHMW01000010">
    <property type="protein sequence ID" value="OGZ34426.1"/>
    <property type="molecule type" value="Genomic_DNA"/>
</dbReference>
<reference evidence="1 2" key="1">
    <citation type="journal article" date="2016" name="Nat. Commun.">
        <title>Thousands of microbial genomes shed light on interconnected biogeochemical processes in an aquifer system.</title>
        <authorList>
            <person name="Anantharaman K."/>
            <person name="Brown C.T."/>
            <person name="Hug L.A."/>
            <person name="Sharon I."/>
            <person name="Castelle C.J."/>
            <person name="Probst A.J."/>
            <person name="Thomas B.C."/>
            <person name="Singh A."/>
            <person name="Wilkins M.J."/>
            <person name="Karaoz U."/>
            <person name="Brodie E.L."/>
            <person name="Williams K.H."/>
            <person name="Hubbard S.S."/>
            <person name="Banfield J.F."/>
        </authorList>
    </citation>
    <scope>NUCLEOTIDE SEQUENCE [LARGE SCALE GENOMIC DNA]</scope>
</reference>
<dbReference type="Proteomes" id="UP000179099">
    <property type="component" value="Unassembled WGS sequence"/>
</dbReference>
<accession>A0A1G2F8N1</accession>